<name>A0A848FH79_9BURK</name>
<dbReference type="AlphaFoldDB" id="A0A848FH79"/>
<evidence type="ECO:0000313" key="3">
    <source>
        <dbReference type="Proteomes" id="UP000574067"/>
    </source>
</evidence>
<evidence type="ECO:0000256" key="1">
    <source>
        <dbReference type="SAM" id="SignalP"/>
    </source>
</evidence>
<dbReference type="EMBL" id="JABBFW010000028">
    <property type="protein sequence ID" value="NML18195.1"/>
    <property type="molecule type" value="Genomic_DNA"/>
</dbReference>
<evidence type="ECO:0000313" key="2">
    <source>
        <dbReference type="EMBL" id="NML18195.1"/>
    </source>
</evidence>
<sequence length="324" mass="33332">MRVHQMSTGALAAAHAAALLALAPAQAPGAAAALPPPTEWNESPDPDGLYGYCEPGGSALGAKSGQVYGVGETLAQVIAIKVLSCRPYTGGGPTFKVPCPRGTPYAYCVANDNDGIGNDIYFGILKADATTDPNAPYAGCPAGARLKPKLDIVRLAGRDPTRINGIVTLSCRAAVAPGSASVAVADCPAGPHPYAYCLRASNDGAGNDVTVGVVGANGPGDPHALYGECNTQFAAYGIQPGFRPKTSLVTAVGRSIRSLRSIDLMGCNARSGWGPAMPAKLEARSCVYLSSIGWMNPLLARRYDYCIWGVDARGNAVLAGVNKR</sequence>
<gene>
    <name evidence="2" type="ORF">HHL10_24820</name>
</gene>
<reference evidence="2 3" key="1">
    <citation type="submission" date="2020-04" db="EMBL/GenBank/DDBJ databases">
        <title>Azohydromonas sp. isolated from soil.</title>
        <authorList>
            <person name="Dahal R.H."/>
        </authorList>
    </citation>
    <scope>NUCLEOTIDE SEQUENCE [LARGE SCALE GENOMIC DNA]</scope>
    <source>
        <strain evidence="2 3">G-1-1-14</strain>
    </source>
</reference>
<dbReference type="RefSeq" id="WP_205833202.1">
    <property type="nucleotide sequence ID" value="NZ_JABBFW010000028.1"/>
</dbReference>
<feature type="chain" id="PRO_5032929247" evidence="1">
    <location>
        <begin position="28"/>
        <end position="324"/>
    </location>
</feature>
<organism evidence="2 3">
    <name type="scientific">Azohydromonas caseinilytica</name>
    <dbReference type="NCBI Taxonomy" id="2728836"/>
    <lineage>
        <taxon>Bacteria</taxon>
        <taxon>Pseudomonadati</taxon>
        <taxon>Pseudomonadota</taxon>
        <taxon>Betaproteobacteria</taxon>
        <taxon>Burkholderiales</taxon>
        <taxon>Sphaerotilaceae</taxon>
        <taxon>Azohydromonas</taxon>
    </lineage>
</organism>
<dbReference type="Proteomes" id="UP000574067">
    <property type="component" value="Unassembled WGS sequence"/>
</dbReference>
<keyword evidence="3" id="KW-1185">Reference proteome</keyword>
<protein>
    <submittedName>
        <fullName evidence="2">Uncharacterized protein</fullName>
    </submittedName>
</protein>
<comment type="caution">
    <text evidence="2">The sequence shown here is derived from an EMBL/GenBank/DDBJ whole genome shotgun (WGS) entry which is preliminary data.</text>
</comment>
<keyword evidence="1" id="KW-0732">Signal</keyword>
<accession>A0A848FH79</accession>
<feature type="signal peptide" evidence="1">
    <location>
        <begin position="1"/>
        <end position="27"/>
    </location>
</feature>
<proteinExistence type="predicted"/>